<dbReference type="AlphaFoldDB" id="A0A2T0AAE8"/>
<sequence length="190" mass="20436">MLSHAPQRAQSAKPPKSTIFSSSSTSPLPRLLSPRGPLSSLAVARALRTNRSVLLWRHAKVPSRPATRSFARTEDERFDSATASAGLCWVSEDRTVTLENTKAGAEWAGEGAILGRSTSRSPSRAGLSCFSEGCARLPALPASCYKQYCSHCAALPGRQTRASLLTFTPTILPRYCFIQPYPPLSRSGSA</sequence>
<evidence type="ECO:0000313" key="3">
    <source>
        <dbReference type="Proteomes" id="UP000239560"/>
    </source>
</evidence>
<dbReference type="Proteomes" id="UP000239560">
    <property type="component" value="Unassembled WGS sequence"/>
</dbReference>
<protein>
    <submittedName>
        <fullName evidence="2">Uncharacterized protein</fullName>
    </submittedName>
</protein>
<feature type="compositionally biased region" description="Low complexity" evidence="1">
    <location>
        <begin position="13"/>
        <end position="32"/>
    </location>
</feature>
<gene>
    <name evidence="2" type="ORF">AAT19DRAFT_14000</name>
</gene>
<evidence type="ECO:0000313" key="2">
    <source>
        <dbReference type="EMBL" id="PRQ74978.1"/>
    </source>
</evidence>
<comment type="caution">
    <text evidence="2">The sequence shown here is derived from an EMBL/GenBank/DDBJ whole genome shotgun (WGS) entry which is preliminary data.</text>
</comment>
<name>A0A2T0AAE8_RHOTO</name>
<evidence type="ECO:0000256" key="1">
    <source>
        <dbReference type="SAM" id="MobiDB-lite"/>
    </source>
</evidence>
<reference evidence="2 3" key="1">
    <citation type="journal article" date="2018" name="Elife">
        <title>Functional genomics of lipid metabolism in the oleaginous yeast Rhodosporidium toruloides.</title>
        <authorList>
            <person name="Coradetti S.T."/>
            <person name="Pinel D."/>
            <person name="Geiselman G."/>
            <person name="Ito M."/>
            <person name="Mondo S."/>
            <person name="Reilly M.C."/>
            <person name="Cheng Y.F."/>
            <person name="Bauer S."/>
            <person name="Grigoriev I."/>
            <person name="Gladden J.M."/>
            <person name="Simmons B.A."/>
            <person name="Brem R."/>
            <person name="Arkin A.P."/>
            <person name="Skerker J.M."/>
        </authorList>
    </citation>
    <scope>NUCLEOTIDE SEQUENCE [LARGE SCALE GENOMIC DNA]</scope>
    <source>
        <strain evidence="2 3">NBRC 0880</strain>
    </source>
</reference>
<accession>A0A2T0AAE8</accession>
<feature type="region of interest" description="Disordered" evidence="1">
    <location>
        <begin position="1"/>
        <end position="32"/>
    </location>
</feature>
<organism evidence="2 3">
    <name type="scientific">Rhodotorula toruloides</name>
    <name type="common">Yeast</name>
    <name type="synonym">Rhodosporidium toruloides</name>
    <dbReference type="NCBI Taxonomy" id="5286"/>
    <lineage>
        <taxon>Eukaryota</taxon>
        <taxon>Fungi</taxon>
        <taxon>Dikarya</taxon>
        <taxon>Basidiomycota</taxon>
        <taxon>Pucciniomycotina</taxon>
        <taxon>Microbotryomycetes</taxon>
        <taxon>Sporidiobolales</taxon>
        <taxon>Sporidiobolaceae</taxon>
        <taxon>Rhodotorula</taxon>
    </lineage>
</organism>
<proteinExistence type="predicted"/>
<dbReference type="EMBL" id="LCTV02000005">
    <property type="protein sequence ID" value="PRQ74978.1"/>
    <property type="molecule type" value="Genomic_DNA"/>
</dbReference>